<dbReference type="Proteomes" id="UP001596527">
    <property type="component" value="Unassembled WGS sequence"/>
</dbReference>
<gene>
    <name evidence="1" type="ORF">ACFQWG_09795</name>
</gene>
<comment type="caution">
    <text evidence="1">The sequence shown here is derived from an EMBL/GenBank/DDBJ whole genome shotgun (WGS) entry which is preliminary data.</text>
</comment>
<dbReference type="Gene3D" id="3.20.20.150">
    <property type="entry name" value="Divalent-metal-dependent TIM barrel enzymes"/>
    <property type="match status" value="1"/>
</dbReference>
<sequence>MLTVGGGAQGTGGATDLAALLRPVVDSGCRGRLVVEAEQDPAKADPFEDALKVRGYLRDALGV</sequence>
<evidence type="ECO:0000313" key="2">
    <source>
        <dbReference type="Proteomes" id="UP001596527"/>
    </source>
</evidence>
<name>A0ABW2SNV7_9ACTO</name>
<accession>A0ABW2SNV7</accession>
<dbReference type="InterPro" id="IPR036237">
    <property type="entry name" value="Xyl_isomerase-like_sf"/>
</dbReference>
<dbReference type="RefSeq" id="WP_380974838.1">
    <property type="nucleotide sequence ID" value="NZ_JBHTEF010000001.1"/>
</dbReference>
<reference evidence="2" key="1">
    <citation type="journal article" date="2019" name="Int. J. Syst. Evol. Microbiol.">
        <title>The Global Catalogue of Microorganisms (GCM) 10K type strain sequencing project: providing services to taxonomists for standard genome sequencing and annotation.</title>
        <authorList>
            <consortium name="The Broad Institute Genomics Platform"/>
            <consortium name="The Broad Institute Genome Sequencing Center for Infectious Disease"/>
            <person name="Wu L."/>
            <person name="Ma J."/>
        </authorList>
    </citation>
    <scope>NUCLEOTIDE SEQUENCE [LARGE SCALE GENOMIC DNA]</scope>
    <source>
        <strain evidence="2">CCUG 56698</strain>
    </source>
</reference>
<dbReference type="SUPFAM" id="SSF51658">
    <property type="entry name" value="Xylose isomerase-like"/>
    <property type="match status" value="1"/>
</dbReference>
<proteinExistence type="predicted"/>
<keyword evidence="2" id="KW-1185">Reference proteome</keyword>
<dbReference type="EMBL" id="JBHTEF010000001">
    <property type="protein sequence ID" value="MFC7581484.1"/>
    <property type="molecule type" value="Genomic_DNA"/>
</dbReference>
<evidence type="ECO:0008006" key="3">
    <source>
        <dbReference type="Google" id="ProtNLM"/>
    </source>
</evidence>
<evidence type="ECO:0000313" key="1">
    <source>
        <dbReference type="EMBL" id="MFC7581484.1"/>
    </source>
</evidence>
<organism evidence="1 2">
    <name type="scientific">Schaalia naturae</name>
    <dbReference type="NCBI Taxonomy" id="635203"/>
    <lineage>
        <taxon>Bacteria</taxon>
        <taxon>Bacillati</taxon>
        <taxon>Actinomycetota</taxon>
        <taxon>Actinomycetes</taxon>
        <taxon>Actinomycetales</taxon>
        <taxon>Actinomycetaceae</taxon>
        <taxon>Schaalia</taxon>
    </lineage>
</organism>
<protein>
    <recommendedName>
        <fullName evidence="3">Xylose isomerase-like TIM barrel domain-containing protein</fullName>
    </recommendedName>
</protein>